<accession>A0A840A9S5</accession>
<evidence type="ECO:0000256" key="4">
    <source>
        <dbReference type="ARBA" id="ARBA00023136"/>
    </source>
</evidence>
<feature type="transmembrane region" description="Helical" evidence="5">
    <location>
        <begin position="48"/>
        <end position="68"/>
    </location>
</feature>
<dbReference type="AlphaFoldDB" id="A0A840A9S5"/>
<evidence type="ECO:0000256" key="5">
    <source>
        <dbReference type="RuleBase" id="RU363041"/>
    </source>
</evidence>
<keyword evidence="2 5" id="KW-0812">Transmembrane</keyword>
<keyword evidence="3 5" id="KW-1133">Transmembrane helix</keyword>
<feature type="transmembrane region" description="Helical" evidence="5">
    <location>
        <begin position="236"/>
        <end position="254"/>
    </location>
</feature>
<sequence length="258" mass="25146">MDISAVQAVLAGASGSLVGFTLALVGGGGSILAVPLLVYLVGMPQAHLAIGTSAVAVALNAGLGLMSHARAGNVRWPCASVFATVGVAGAFAGAAIGKQVDGQALLAAFAVLMAVVAVLMLRKGEPVPTTTVRLSRGNAPALVGAGGATGLLSGFFGIGGGFLAVPGLMAATGMGSLNAIGSSLVAVTAFGATTAASYALSGLVDWWMAALFVAGGVLGSLGGARLARGLATRRGVLTRVFAVMLLALAVFMLVRTLA</sequence>
<keyword evidence="4 5" id="KW-0472">Membrane</keyword>
<comment type="caution">
    <text evidence="6">The sequence shown here is derived from an EMBL/GenBank/DDBJ whole genome shotgun (WGS) entry which is preliminary data.</text>
</comment>
<feature type="transmembrane region" description="Helical" evidence="5">
    <location>
        <begin position="74"/>
        <end position="97"/>
    </location>
</feature>
<feature type="transmembrane region" description="Helical" evidence="5">
    <location>
        <begin position="206"/>
        <end position="224"/>
    </location>
</feature>
<dbReference type="PANTHER" id="PTHR43701">
    <property type="entry name" value="MEMBRANE TRANSPORTER PROTEIN MJ0441-RELATED"/>
    <property type="match status" value="1"/>
</dbReference>
<dbReference type="Proteomes" id="UP000553193">
    <property type="component" value="Unassembled WGS sequence"/>
</dbReference>
<evidence type="ECO:0000256" key="3">
    <source>
        <dbReference type="ARBA" id="ARBA00022989"/>
    </source>
</evidence>
<keyword evidence="7" id="KW-1185">Reference proteome</keyword>
<dbReference type="EMBL" id="JACIDJ010000001">
    <property type="protein sequence ID" value="MBB3896920.1"/>
    <property type="molecule type" value="Genomic_DNA"/>
</dbReference>
<feature type="transmembrane region" description="Helical" evidence="5">
    <location>
        <begin position="104"/>
        <end position="121"/>
    </location>
</feature>
<reference evidence="6 7" key="1">
    <citation type="submission" date="2020-08" db="EMBL/GenBank/DDBJ databases">
        <title>Genomic Encyclopedia of Type Strains, Phase IV (KMG-IV): sequencing the most valuable type-strain genomes for metagenomic binning, comparative biology and taxonomic classification.</title>
        <authorList>
            <person name="Goeker M."/>
        </authorList>
    </citation>
    <scope>NUCLEOTIDE SEQUENCE [LARGE SCALE GENOMIC DNA]</scope>
    <source>
        <strain evidence="6 7">DSM 19979</strain>
    </source>
</reference>
<dbReference type="Pfam" id="PF01925">
    <property type="entry name" value="TauE"/>
    <property type="match status" value="1"/>
</dbReference>
<dbReference type="InterPro" id="IPR051598">
    <property type="entry name" value="TSUP/Inactive_protease-like"/>
</dbReference>
<evidence type="ECO:0000256" key="2">
    <source>
        <dbReference type="ARBA" id="ARBA00022692"/>
    </source>
</evidence>
<proteinExistence type="inferred from homology"/>
<evidence type="ECO:0000256" key="1">
    <source>
        <dbReference type="ARBA" id="ARBA00004141"/>
    </source>
</evidence>
<feature type="transmembrane region" description="Helical" evidence="5">
    <location>
        <begin position="20"/>
        <end position="41"/>
    </location>
</feature>
<dbReference type="RefSeq" id="WP_184381874.1">
    <property type="nucleotide sequence ID" value="NZ_JACIDJ010000001.1"/>
</dbReference>
<feature type="transmembrane region" description="Helical" evidence="5">
    <location>
        <begin position="141"/>
        <end position="165"/>
    </location>
</feature>
<comment type="similarity">
    <text evidence="5">Belongs to the 4-toluene sulfonate uptake permease (TSUP) (TC 2.A.102) family.</text>
</comment>
<name>A0A840A9S5_9PROT</name>
<keyword evidence="5" id="KW-1003">Cell membrane</keyword>
<feature type="transmembrane region" description="Helical" evidence="5">
    <location>
        <begin position="177"/>
        <end position="200"/>
    </location>
</feature>
<evidence type="ECO:0000313" key="7">
    <source>
        <dbReference type="Proteomes" id="UP000553193"/>
    </source>
</evidence>
<dbReference type="PANTHER" id="PTHR43701:SF2">
    <property type="entry name" value="MEMBRANE TRANSPORTER PROTEIN YJNA-RELATED"/>
    <property type="match status" value="1"/>
</dbReference>
<dbReference type="GO" id="GO:0005886">
    <property type="term" value="C:plasma membrane"/>
    <property type="evidence" value="ECO:0007669"/>
    <property type="project" value="UniProtKB-SubCell"/>
</dbReference>
<comment type="subcellular location">
    <subcellularLocation>
        <location evidence="5">Cell membrane</location>
        <topology evidence="5">Multi-pass membrane protein</topology>
    </subcellularLocation>
    <subcellularLocation>
        <location evidence="1">Membrane</location>
        <topology evidence="1">Multi-pass membrane protein</topology>
    </subcellularLocation>
</comment>
<protein>
    <recommendedName>
        <fullName evidence="5">Probable membrane transporter protein</fullName>
    </recommendedName>
</protein>
<dbReference type="InterPro" id="IPR002781">
    <property type="entry name" value="TM_pro_TauE-like"/>
</dbReference>
<organism evidence="6 7">
    <name type="scientific">Roseococcus suduntuyensis</name>
    <dbReference type="NCBI Taxonomy" id="455361"/>
    <lineage>
        <taxon>Bacteria</taxon>
        <taxon>Pseudomonadati</taxon>
        <taxon>Pseudomonadota</taxon>
        <taxon>Alphaproteobacteria</taxon>
        <taxon>Acetobacterales</taxon>
        <taxon>Roseomonadaceae</taxon>
        <taxon>Roseococcus</taxon>
    </lineage>
</organism>
<gene>
    <name evidence="6" type="ORF">GGQ83_000346</name>
</gene>
<evidence type="ECO:0000313" key="6">
    <source>
        <dbReference type="EMBL" id="MBB3896920.1"/>
    </source>
</evidence>